<name>A0A2H1L5B7_9MICO</name>
<dbReference type="InterPro" id="IPR003807">
    <property type="entry name" value="DUF202"/>
</dbReference>
<dbReference type="RefSeq" id="WP_308297865.1">
    <property type="nucleotide sequence ID" value="NZ_FXZM01000007.1"/>
</dbReference>
<reference evidence="8" key="1">
    <citation type="submission" date="2017-03" db="EMBL/GenBank/DDBJ databases">
        <authorList>
            <person name="Monnet C."/>
        </authorList>
    </citation>
    <scope>NUCLEOTIDE SEQUENCE [LARGE SCALE GENOMIC DNA]</scope>
    <source>
        <strain evidence="8">SJ5-8</strain>
    </source>
</reference>
<evidence type="ECO:0000256" key="3">
    <source>
        <dbReference type="ARBA" id="ARBA00022989"/>
    </source>
</evidence>
<protein>
    <recommendedName>
        <fullName evidence="6">DUF202 domain-containing protein</fullName>
    </recommendedName>
</protein>
<dbReference type="AlphaFoldDB" id="A0A2H1L5B7"/>
<evidence type="ECO:0000256" key="4">
    <source>
        <dbReference type="ARBA" id="ARBA00023136"/>
    </source>
</evidence>
<dbReference type="EMBL" id="FXZM01000007">
    <property type="protein sequence ID" value="SMY12108.1"/>
    <property type="molecule type" value="Genomic_DNA"/>
</dbReference>
<evidence type="ECO:0000259" key="6">
    <source>
        <dbReference type="Pfam" id="PF02656"/>
    </source>
</evidence>
<keyword evidence="8" id="KW-1185">Reference proteome</keyword>
<feature type="transmembrane region" description="Helical" evidence="5">
    <location>
        <begin position="93"/>
        <end position="117"/>
    </location>
</feature>
<evidence type="ECO:0000313" key="7">
    <source>
        <dbReference type="EMBL" id="SMY12108.1"/>
    </source>
</evidence>
<accession>A0A2H1L5B7</accession>
<gene>
    <name evidence="7" type="ORF">BJEO58_01702</name>
</gene>
<keyword evidence="4 5" id="KW-0472">Membrane</keyword>
<keyword evidence="2 5" id="KW-0812">Transmembrane</keyword>
<comment type="subcellular location">
    <subcellularLocation>
        <location evidence="1">Endomembrane system</location>
        <topology evidence="1">Multi-pass membrane protein</topology>
    </subcellularLocation>
</comment>
<evidence type="ECO:0000256" key="1">
    <source>
        <dbReference type="ARBA" id="ARBA00004127"/>
    </source>
</evidence>
<dbReference type="Proteomes" id="UP000234462">
    <property type="component" value="Unassembled WGS sequence"/>
</dbReference>
<feature type="transmembrane region" description="Helical" evidence="5">
    <location>
        <begin position="29"/>
        <end position="47"/>
    </location>
</feature>
<dbReference type="GO" id="GO:0012505">
    <property type="term" value="C:endomembrane system"/>
    <property type="evidence" value="ECO:0007669"/>
    <property type="project" value="UniProtKB-SubCell"/>
</dbReference>
<feature type="domain" description="DUF202" evidence="6">
    <location>
        <begin position="19"/>
        <end position="81"/>
    </location>
</feature>
<proteinExistence type="predicted"/>
<keyword evidence="3 5" id="KW-1133">Transmembrane helix</keyword>
<evidence type="ECO:0000256" key="2">
    <source>
        <dbReference type="ARBA" id="ARBA00022692"/>
    </source>
</evidence>
<evidence type="ECO:0000256" key="5">
    <source>
        <dbReference type="SAM" id="Phobius"/>
    </source>
</evidence>
<dbReference type="Pfam" id="PF02656">
    <property type="entry name" value="DUF202"/>
    <property type="match status" value="1"/>
</dbReference>
<sequence length="118" mass="12671">MRMRGDRKPQVALRGHSDAGLQPERTSLAWGRTIVSLFVASAILLRWTPHFGLWIVPTVSVLWIGAIAVLLTQKRRYRRSVAGLASEAMTASTGAIFALTAVVLGVGVMSILVVAFAG</sequence>
<evidence type="ECO:0000313" key="8">
    <source>
        <dbReference type="Proteomes" id="UP000234462"/>
    </source>
</evidence>
<organism evidence="7 8">
    <name type="scientific">Brevibacterium jeotgali</name>
    <dbReference type="NCBI Taxonomy" id="1262550"/>
    <lineage>
        <taxon>Bacteria</taxon>
        <taxon>Bacillati</taxon>
        <taxon>Actinomycetota</taxon>
        <taxon>Actinomycetes</taxon>
        <taxon>Micrococcales</taxon>
        <taxon>Brevibacteriaceae</taxon>
        <taxon>Brevibacterium</taxon>
    </lineage>
</organism>
<feature type="transmembrane region" description="Helical" evidence="5">
    <location>
        <begin position="53"/>
        <end position="72"/>
    </location>
</feature>